<dbReference type="EMBL" id="CAUOFW020001032">
    <property type="protein sequence ID" value="CAK9140295.1"/>
    <property type="molecule type" value="Genomic_DNA"/>
</dbReference>
<comment type="caution">
    <text evidence="1">The sequence shown here is derived from an EMBL/GenBank/DDBJ whole genome shotgun (WGS) entry which is preliminary data.</text>
</comment>
<gene>
    <name evidence="1" type="ORF">ILEXP_LOCUS7739</name>
</gene>
<proteinExistence type="predicted"/>
<keyword evidence="2" id="KW-1185">Reference proteome</keyword>
<dbReference type="AlphaFoldDB" id="A0ABC8R9Q7"/>
<dbReference type="Proteomes" id="UP001642360">
    <property type="component" value="Unassembled WGS sequence"/>
</dbReference>
<evidence type="ECO:0000313" key="1">
    <source>
        <dbReference type="EMBL" id="CAK9140295.1"/>
    </source>
</evidence>
<sequence>MTIAVDADFAESKGNRVVGEGSKSPELYVETLNGEVGDGMKIQEGIEYNHMDVGDNGQEHMSEKVMIEGGTGQEQTVYANCAEADSVANISQILEENQKGQNGLGSGSSDIQVSLTMGLSRVNQEWAKSNCNGQTLMAQPTLVLEKQTKNGLNVDSDQMRKELVEKGPDKGKGILFEKKERKGSLKSWKRRARLQSGSTIELSTVKNGIKRKTTTSSTLLEEEVQSVPKKRGSTVQVCSENGVSLFDCLMAGSGFQTCRSL</sequence>
<protein>
    <submittedName>
        <fullName evidence="1">Uncharacterized protein</fullName>
    </submittedName>
</protein>
<evidence type="ECO:0000313" key="2">
    <source>
        <dbReference type="Proteomes" id="UP001642360"/>
    </source>
</evidence>
<organism evidence="1 2">
    <name type="scientific">Ilex paraguariensis</name>
    <name type="common">yerba mate</name>
    <dbReference type="NCBI Taxonomy" id="185542"/>
    <lineage>
        <taxon>Eukaryota</taxon>
        <taxon>Viridiplantae</taxon>
        <taxon>Streptophyta</taxon>
        <taxon>Embryophyta</taxon>
        <taxon>Tracheophyta</taxon>
        <taxon>Spermatophyta</taxon>
        <taxon>Magnoliopsida</taxon>
        <taxon>eudicotyledons</taxon>
        <taxon>Gunneridae</taxon>
        <taxon>Pentapetalae</taxon>
        <taxon>asterids</taxon>
        <taxon>campanulids</taxon>
        <taxon>Aquifoliales</taxon>
        <taxon>Aquifoliaceae</taxon>
        <taxon>Ilex</taxon>
    </lineage>
</organism>
<name>A0ABC8R9Q7_9AQUA</name>
<accession>A0ABC8R9Q7</accession>
<reference evidence="1 2" key="1">
    <citation type="submission" date="2024-02" db="EMBL/GenBank/DDBJ databases">
        <authorList>
            <person name="Vignale AGUSTIN F."/>
            <person name="Sosa J E."/>
            <person name="Modenutti C."/>
        </authorList>
    </citation>
    <scope>NUCLEOTIDE SEQUENCE [LARGE SCALE GENOMIC DNA]</scope>
</reference>